<gene>
    <name evidence="4" type="ORF">RE476_00715</name>
</gene>
<protein>
    <submittedName>
        <fullName evidence="4">PKD domain-containing protein</fullName>
    </submittedName>
</protein>
<dbReference type="GeneID" id="84228618"/>
<dbReference type="InterPro" id="IPR013783">
    <property type="entry name" value="Ig-like_fold"/>
</dbReference>
<dbReference type="AlphaFoldDB" id="A0AA51UG64"/>
<sequence length="224" mass="23599">MNKRLILPVIIMLALVLLLAGLMNFQAGSAEELPDSDNSGPTMEEPVIVAQKAASTPTTMAAATSNNSSGTAPAPAPTMMGSMGAASVPKVTTATVPKESSVAVPLVVTANFTYNTECLTVSFTDMSLNTSEDTSWAWDFGDGNSSSEQNPVNIYAKTGSYEVNLLVDNGDGNSDSKMKIVSVDECTGYERPTIPVTQEVPEFPTIAIPMVAIIGMAFFFGRKQ</sequence>
<keyword evidence="5" id="KW-1185">Reference proteome</keyword>
<feature type="region of interest" description="Disordered" evidence="1">
    <location>
        <begin position="55"/>
        <end position="74"/>
    </location>
</feature>
<dbReference type="SMART" id="SM00089">
    <property type="entry name" value="PKD"/>
    <property type="match status" value="1"/>
</dbReference>
<keyword evidence="2" id="KW-0812">Transmembrane</keyword>
<evidence type="ECO:0000256" key="2">
    <source>
        <dbReference type="SAM" id="Phobius"/>
    </source>
</evidence>
<feature type="domain" description="PKD" evidence="3">
    <location>
        <begin position="104"/>
        <end position="183"/>
    </location>
</feature>
<dbReference type="InterPro" id="IPR000601">
    <property type="entry name" value="PKD_dom"/>
</dbReference>
<proteinExistence type="predicted"/>
<dbReference type="SUPFAM" id="SSF49299">
    <property type="entry name" value="PKD domain"/>
    <property type="match status" value="1"/>
</dbReference>
<accession>A0AA51UG64</accession>
<evidence type="ECO:0000259" key="3">
    <source>
        <dbReference type="PROSITE" id="PS50093"/>
    </source>
</evidence>
<evidence type="ECO:0000313" key="5">
    <source>
        <dbReference type="Proteomes" id="UP001183006"/>
    </source>
</evidence>
<dbReference type="CDD" id="cd00146">
    <property type="entry name" value="PKD"/>
    <property type="match status" value="1"/>
</dbReference>
<dbReference type="InterPro" id="IPR035986">
    <property type="entry name" value="PKD_dom_sf"/>
</dbReference>
<dbReference type="EMBL" id="CP133594">
    <property type="protein sequence ID" value="WMW22373.1"/>
    <property type="molecule type" value="Genomic_DNA"/>
</dbReference>
<keyword evidence="2" id="KW-1133">Transmembrane helix</keyword>
<dbReference type="NCBIfam" id="TIGR03024">
    <property type="entry name" value="arch_PEF_CTERM"/>
    <property type="match status" value="1"/>
</dbReference>
<dbReference type="Gene3D" id="2.60.40.10">
    <property type="entry name" value="Immunoglobulins"/>
    <property type="match status" value="1"/>
</dbReference>
<evidence type="ECO:0000313" key="4">
    <source>
        <dbReference type="EMBL" id="WMW22373.1"/>
    </source>
</evidence>
<organism evidence="4 5">
    <name type="scientific">Methanolobus mangrovi</name>
    <dbReference type="NCBI Taxonomy" id="3072977"/>
    <lineage>
        <taxon>Archaea</taxon>
        <taxon>Methanobacteriati</taxon>
        <taxon>Methanobacteriota</taxon>
        <taxon>Stenosarchaea group</taxon>
        <taxon>Methanomicrobia</taxon>
        <taxon>Methanosarcinales</taxon>
        <taxon>Methanosarcinaceae</taxon>
        <taxon>Methanolobus</taxon>
    </lineage>
</organism>
<feature type="compositionally biased region" description="Low complexity" evidence="1">
    <location>
        <begin position="55"/>
        <end position="73"/>
    </location>
</feature>
<name>A0AA51UG64_9EURY</name>
<feature type="transmembrane region" description="Helical" evidence="2">
    <location>
        <begin position="203"/>
        <end position="221"/>
    </location>
</feature>
<dbReference type="InterPro" id="IPR017474">
    <property type="entry name" value="PEF_CTERM_C"/>
</dbReference>
<dbReference type="InterPro" id="IPR022409">
    <property type="entry name" value="PKD/Chitinase_dom"/>
</dbReference>
<dbReference type="PROSITE" id="PS50093">
    <property type="entry name" value="PKD"/>
    <property type="match status" value="1"/>
</dbReference>
<reference evidence="4" key="1">
    <citation type="submission" date="2023-08" db="EMBL/GenBank/DDBJ databases">
        <title>Methanolobus mangrovi sp. nov. and Methanolobus sediminis sp. nov, two novel methylotrophic methanogens isolated from mangrove sediments in China.</title>
        <authorList>
            <person name="Zhou J."/>
        </authorList>
    </citation>
    <scope>NUCLEOTIDE SEQUENCE</scope>
    <source>
        <strain evidence="4">FTZ2</strain>
    </source>
</reference>
<keyword evidence="2" id="KW-0472">Membrane</keyword>
<dbReference type="Pfam" id="PF18911">
    <property type="entry name" value="PKD_4"/>
    <property type="match status" value="1"/>
</dbReference>
<dbReference type="KEGG" id="mmav:RE476_00715"/>
<dbReference type="Pfam" id="PF26596">
    <property type="entry name" value="PEF-CTERM_ARCH"/>
    <property type="match status" value="1"/>
</dbReference>
<dbReference type="Proteomes" id="UP001183006">
    <property type="component" value="Chromosome"/>
</dbReference>
<dbReference type="RefSeq" id="WP_309308246.1">
    <property type="nucleotide sequence ID" value="NZ_CP133594.1"/>
</dbReference>
<evidence type="ECO:0000256" key="1">
    <source>
        <dbReference type="SAM" id="MobiDB-lite"/>
    </source>
</evidence>